<keyword evidence="7 9" id="KW-0472">Membrane</keyword>
<dbReference type="HAMAP" id="MF_00115">
    <property type="entry name" value="MscL"/>
    <property type="match status" value="1"/>
</dbReference>
<evidence type="ECO:0000256" key="4">
    <source>
        <dbReference type="ARBA" id="ARBA00022692"/>
    </source>
</evidence>
<keyword evidence="8 9" id="KW-0407">Ion channel</keyword>
<gene>
    <name evidence="9 10" type="primary">mscL</name>
    <name evidence="10" type="ORF">IQ266_14170</name>
</gene>
<proteinExistence type="inferred from homology"/>
<keyword evidence="11" id="KW-1185">Reference proteome</keyword>
<evidence type="ECO:0000256" key="6">
    <source>
        <dbReference type="ARBA" id="ARBA00023065"/>
    </source>
</evidence>
<evidence type="ECO:0000313" key="11">
    <source>
        <dbReference type="Proteomes" id="UP000625316"/>
    </source>
</evidence>
<dbReference type="GO" id="GO:0008381">
    <property type="term" value="F:mechanosensitive monoatomic ion channel activity"/>
    <property type="evidence" value="ECO:0007669"/>
    <property type="project" value="UniProtKB-UniRule"/>
</dbReference>
<accession>A0A928VNE3</accession>
<organism evidence="10 11">
    <name type="scientific">Romeriopsis navalis LEGE 11480</name>
    <dbReference type="NCBI Taxonomy" id="2777977"/>
    <lineage>
        <taxon>Bacteria</taxon>
        <taxon>Bacillati</taxon>
        <taxon>Cyanobacteriota</taxon>
        <taxon>Cyanophyceae</taxon>
        <taxon>Leptolyngbyales</taxon>
        <taxon>Leptolyngbyaceae</taxon>
        <taxon>Romeriopsis</taxon>
        <taxon>Romeriopsis navalis</taxon>
    </lineage>
</organism>
<dbReference type="AlphaFoldDB" id="A0A928VNE3"/>
<protein>
    <recommendedName>
        <fullName evidence="9">Large-conductance mechanosensitive channel</fullName>
    </recommendedName>
</protein>
<dbReference type="PANTHER" id="PTHR30266">
    <property type="entry name" value="MECHANOSENSITIVE CHANNEL MSCL"/>
    <property type="match status" value="1"/>
</dbReference>
<comment type="subunit">
    <text evidence="9">Homopentamer.</text>
</comment>
<comment type="similarity">
    <text evidence="9">Belongs to the MscL family.</text>
</comment>
<dbReference type="Pfam" id="PF01741">
    <property type="entry name" value="MscL"/>
    <property type="match status" value="1"/>
</dbReference>
<dbReference type="SUPFAM" id="SSF81330">
    <property type="entry name" value="Gated mechanosensitive channel"/>
    <property type="match status" value="1"/>
</dbReference>
<dbReference type="GO" id="GO:0005886">
    <property type="term" value="C:plasma membrane"/>
    <property type="evidence" value="ECO:0007669"/>
    <property type="project" value="UniProtKB-SubCell"/>
</dbReference>
<comment type="caution">
    <text evidence="10">The sequence shown here is derived from an EMBL/GenBank/DDBJ whole genome shotgun (WGS) entry which is preliminary data.</text>
</comment>
<dbReference type="Proteomes" id="UP000625316">
    <property type="component" value="Unassembled WGS sequence"/>
</dbReference>
<keyword evidence="5 9" id="KW-1133">Transmembrane helix</keyword>
<reference evidence="10" key="1">
    <citation type="submission" date="2020-10" db="EMBL/GenBank/DDBJ databases">
        <authorList>
            <person name="Castelo-Branco R."/>
            <person name="Eusebio N."/>
            <person name="Adriana R."/>
            <person name="Vieira A."/>
            <person name="Brugerolle De Fraissinette N."/>
            <person name="Rezende De Castro R."/>
            <person name="Schneider M.P."/>
            <person name="Vasconcelos V."/>
            <person name="Leao P.N."/>
        </authorList>
    </citation>
    <scope>NUCLEOTIDE SEQUENCE</scope>
    <source>
        <strain evidence="10">LEGE 11480</strain>
    </source>
</reference>
<evidence type="ECO:0000256" key="8">
    <source>
        <dbReference type="ARBA" id="ARBA00023303"/>
    </source>
</evidence>
<dbReference type="InterPro" id="IPR001185">
    <property type="entry name" value="MS_channel"/>
</dbReference>
<evidence type="ECO:0000256" key="3">
    <source>
        <dbReference type="ARBA" id="ARBA00022475"/>
    </source>
</evidence>
<evidence type="ECO:0000256" key="5">
    <source>
        <dbReference type="ARBA" id="ARBA00022989"/>
    </source>
</evidence>
<dbReference type="PRINTS" id="PR01264">
    <property type="entry name" value="MECHCHANNEL"/>
</dbReference>
<sequence length="144" mass="15645">MAGIVNDFKKFLMQGNVVDLAVAVVIGGAFGKVVSSLVENIVMPLVSMVMPGGDWKNAGIVLGQVADPADPTKTIDNVWKFGAFFASILDFVIIALAIFLIVRLLENAKKRFSRQQAIAEAEGPSTEERLVDTLDRLNANLERR</sequence>
<evidence type="ECO:0000256" key="1">
    <source>
        <dbReference type="ARBA" id="ARBA00004141"/>
    </source>
</evidence>
<dbReference type="InterPro" id="IPR036019">
    <property type="entry name" value="MscL_channel"/>
</dbReference>
<comment type="function">
    <text evidence="9">Channel that opens in response to stretch forces in the membrane lipid bilayer. May participate in the regulation of osmotic pressure changes within the cell.</text>
</comment>
<evidence type="ECO:0000256" key="2">
    <source>
        <dbReference type="ARBA" id="ARBA00022448"/>
    </source>
</evidence>
<name>A0A928VNE3_9CYAN</name>
<keyword evidence="3 9" id="KW-1003">Cell membrane</keyword>
<comment type="subcellular location">
    <subcellularLocation>
        <location evidence="9">Cell membrane</location>
        <topology evidence="9">Multi-pass membrane protein</topology>
    </subcellularLocation>
    <subcellularLocation>
        <location evidence="1">Membrane</location>
        <topology evidence="1">Multi-pass membrane protein</topology>
    </subcellularLocation>
</comment>
<keyword evidence="2 9" id="KW-0813">Transport</keyword>
<dbReference type="EMBL" id="JADEXQ010000046">
    <property type="protein sequence ID" value="MBE9030878.1"/>
    <property type="molecule type" value="Genomic_DNA"/>
</dbReference>
<dbReference type="RefSeq" id="WP_264325705.1">
    <property type="nucleotide sequence ID" value="NZ_JADEXQ010000046.1"/>
</dbReference>
<dbReference type="Gene3D" id="1.10.1200.120">
    <property type="entry name" value="Large-conductance mechanosensitive channel, MscL, domain 1"/>
    <property type="match status" value="1"/>
</dbReference>
<dbReference type="NCBIfam" id="TIGR00220">
    <property type="entry name" value="mscL"/>
    <property type="match status" value="1"/>
</dbReference>
<evidence type="ECO:0000256" key="7">
    <source>
        <dbReference type="ARBA" id="ARBA00023136"/>
    </source>
</evidence>
<dbReference type="InterPro" id="IPR037673">
    <property type="entry name" value="MSC/AndL"/>
</dbReference>
<evidence type="ECO:0000256" key="9">
    <source>
        <dbReference type="HAMAP-Rule" id="MF_00115"/>
    </source>
</evidence>
<dbReference type="PANTHER" id="PTHR30266:SF2">
    <property type="entry name" value="LARGE-CONDUCTANCE MECHANOSENSITIVE CHANNEL"/>
    <property type="match status" value="1"/>
</dbReference>
<feature type="transmembrane region" description="Helical" evidence="9">
    <location>
        <begin position="81"/>
        <end position="105"/>
    </location>
</feature>
<keyword evidence="6 9" id="KW-0406">Ion transport</keyword>
<feature type="transmembrane region" description="Helical" evidence="9">
    <location>
        <begin position="17"/>
        <end position="38"/>
    </location>
</feature>
<evidence type="ECO:0000313" key="10">
    <source>
        <dbReference type="EMBL" id="MBE9030878.1"/>
    </source>
</evidence>
<keyword evidence="4 9" id="KW-0812">Transmembrane</keyword>